<evidence type="ECO:0000313" key="13">
    <source>
        <dbReference type="Proteomes" id="UP001566132"/>
    </source>
</evidence>
<dbReference type="InterPro" id="IPR052192">
    <property type="entry name" value="Insect_Ionotropic_Sensory_Rcpt"/>
</dbReference>
<dbReference type="InterPro" id="IPR001320">
    <property type="entry name" value="Iontro_rcpt_C"/>
</dbReference>
<comment type="subcellular location">
    <subcellularLocation>
        <location evidence="1">Cell membrane</location>
        <topology evidence="1">Multi-pass membrane protein</topology>
    </subcellularLocation>
</comment>
<evidence type="ECO:0000256" key="7">
    <source>
        <dbReference type="ARBA" id="ARBA00023170"/>
    </source>
</evidence>
<keyword evidence="5 9" id="KW-1133">Transmembrane helix</keyword>
<evidence type="ECO:0000256" key="4">
    <source>
        <dbReference type="ARBA" id="ARBA00022692"/>
    </source>
</evidence>
<evidence type="ECO:0000259" key="11">
    <source>
        <dbReference type="Pfam" id="PF24576"/>
    </source>
</evidence>
<keyword evidence="3" id="KW-1003">Cell membrane</keyword>
<dbReference type="Gene3D" id="1.10.287.70">
    <property type="match status" value="1"/>
</dbReference>
<evidence type="ECO:0000256" key="6">
    <source>
        <dbReference type="ARBA" id="ARBA00023136"/>
    </source>
</evidence>
<name>A0ABD1F7Y5_HYPHA</name>
<feature type="transmembrane region" description="Helical" evidence="9">
    <location>
        <begin position="262"/>
        <end position="279"/>
    </location>
</feature>
<gene>
    <name evidence="12" type="ORF">ABEB36_002965</name>
</gene>
<keyword evidence="6 9" id="KW-0472">Membrane</keyword>
<dbReference type="Pfam" id="PF00060">
    <property type="entry name" value="Lig_chan"/>
    <property type="match status" value="1"/>
</dbReference>
<dbReference type="Pfam" id="PF24576">
    <property type="entry name" value="IR75A_N"/>
    <property type="match status" value="1"/>
</dbReference>
<keyword evidence="8" id="KW-0325">Glycoprotein</keyword>
<keyword evidence="7" id="KW-0675">Receptor</keyword>
<dbReference type="Proteomes" id="UP001566132">
    <property type="component" value="Unassembled WGS sequence"/>
</dbReference>
<dbReference type="PANTHER" id="PTHR42643">
    <property type="entry name" value="IONOTROPIC RECEPTOR 20A-RELATED"/>
    <property type="match status" value="1"/>
</dbReference>
<organism evidence="12 13">
    <name type="scientific">Hypothenemus hampei</name>
    <name type="common">Coffee berry borer</name>
    <dbReference type="NCBI Taxonomy" id="57062"/>
    <lineage>
        <taxon>Eukaryota</taxon>
        <taxon>Metazoa</taxon>
        <taxon>Ecdysozoa</taxon>
        <taxon>Arthropoda</taxon>
        <taxon>Hexapoda</taxon>
        <taxon>Insecta</taxon>
        <taxon>Pterygota</taxon>
        <taxon>Neoptera</taxon>
        <taxon>Endopterygota</taxon>
        <taxon>Coleoptera</taxon>
        <taxon>Polyphaga</taxon>
        <taxon>Cucujiformia</taxon>
        <taxon>Curculionidae</taxon>
        <taxon>Scolytinae</taxon>
        <taxon>Hypothenemus</taxon>
    </lineage>
</organism>
<dbReference type="Gene3D" id="3.40.190.10">
    <property type="entry name" value="Periplasmic binding protein-like II"/>
    <property type="match status" value="1"/>
</dbReference>
<evidence type="ECO:0000256" key="8">
    <source>
        <dbReference type="ARBA" id="ARBA00023180"/>
    </source>
</evidence>
<dbReference type="GO" id="GO:0005886">
    <property type="term" value="C:plasma membrane"/>
    <property type="evidence" value="ECO:0007669"/>
    <property type="project" value="UniProtKB-SubCell"/>
</dbReference>
<comment type="caution">
    <text evidence="12">The sequence shown here is derived from an EMBL/GenBank/DDBJ whole genome shotgun (WGS) entry which is preliminary data.</text>
</comment>
<sequence>MVKPVYKVNILNDLVSNYKRIGVILDGNCNETGQLLIRCARYKVFDARHFWLVLFNSENFMDIFQKVNLNVDCEVKVALPVPGHNKYLIKTIYNPAYGKGGELKVSKIGIYDIDNGYQVNGIDNKYFKRRNFTGVHFNSAIVLAEKYERSLENYLITDKDKQVDTLNRYHARLMRHCRDYYNFTVKMTVVKSWGFFKTDGTMDGVVGELERKRADFGSTPLIAKKERVQFITYGRNAWPLRMAFLLRNPNSKKSYQIFTKPLSFDVWMCIVCSALLLVFVQKLGFKFDHELNKYVDTSWSITTVYTLGAFCQQGITIFPQCISGRMAALITLLLGSLIYQFYSAILVSFLLNVPVSVIKTVEEILENGFEIGFENVLYATSLLKAATSKTSQDLRKILSAHNNSGFLDRDTGMNYVKRGHYAFHVELVTAYPFMEKNFDASMICDLKTIPLFQPMYMYANYQKWSPFKDVMDVCLQRLGENGVIARELLFWQPRKPECMRSASTITFNTGLEDFYPALVILAMGMTLSMFILFLEILHHRI</sequence>
<keyword evidence="13" id="KW-1185">Reference proteome</keyword>
<dbReference type="AlphaFoldDB" id="A0ABD1F7Y5"/>
<comment type="similarity">
    <text evidence="2">Belongs to the glutamate-gated ion channel (TC 1.A.10.1) family.</text>
</comment>
<evidence type="ECO:0000256" key="5">
    <source>
        <dbReference type="ARBA" id="ARBA00022989"/>
    </source>
</evidence>
<proteinExistence type="inferred from homology"/>
<evidence type="ECO:0000256" key="9">
    <source>
        <dbReference type="SAM" id="Phobius"/>
    </source>
</evidence>
<evidence type="ECO:0000259" key="10">
    <source>
        <dbReference type="Pfam" id="PF00060"/>
    </source>
</evidence>
<dbReference type="PANTHER" id="PTHR42643:SF33">
    <property type="entry name" value="GLUTAMATE RECEPTOR 2-LIKE PROTEIN"/>
    <property type="match status" value="1"/>
</dbReference>
<dbReference type="SUPFAM" id="SSF53850">
    <property type="entry name" value="Periplasmic binding protein-like II"/>
    <property type="match status" value="1"/>
</dbReference>
<feature type="transmembrane region" description="Helical" evidence="9">
    <location>
        <begin position="514"/>
        <end position="537"/>
    </location>
</feature>
<feature type="transmembrane region" description="Helical" evidence="9">
    <location>
        <begin position="330"/>
        <end position="351"/>
    </location>
</feature>
<evidence type="ECO:0000256" key="3">
    <source>
        <dbReference type="ARBA" id="ARBA00022475"/>
    </source>
</evidence>
<feature type="transmembrane region" description="Helical" evidence="9">
    <location>
        <begin position="299"/>
        <end position="318"/>
    </location>
</feature>
<dbReference type="InterPro" id="IPR057074">
    <property type="entry name" value="IR75A_N"/>
</dbReference>
<reference evidence="12 13" key="1">
    <citation type="submission" date="2024-05" db="EMBL/GenBank/DDBJ databases">
        <title>Genetic variation in Jamaican populations of the coffee berry borer (Hypothenemus hampei).</title>
        <authorList>
            <person name="Errbii M."/>
            <person name="Myrie A."/>
        </authorList>
    </citation>
    <scope>NUCLEOTIDE SEQUENCE [LARGE SCALE GENOMIC DNA]</scope>
    <source>
        <strain evidence="12">JA-Hopewell-2020-01-JO</strain>
        <tissue evidence="12">Whole body</tissue>
    </source>
</reference>
<protein>
    <submittedName>
        <fullName evidence="12">Uncharacterized protein</fullName>
    </submittedName>
</protein>
<evidence type="ECO:0000256" key="1">
    <source>
        <dbReference type="ARBA" id="ARBA00004651"/>
    </source>
</evidence>
<feature type="domain" description="Ionotropic receptor 75a N-terminal" evidence="11">
    <location>
        <begin position="7"/>
        <end position="141"/>
    </location>
</feature>
<feature type="domain" description="Ionotropic glutamate receptor C-terminal" evidence="10">
    <location>
        <begin position="264"/>
        <end position="524"/>
    </location>
</feature>
<dbReference type="EMBL" id="JBDJPC010000002">
    <property type="protein sequence ID" value="KAL1513568.1"/>
    <property type="molecule type" value="Genomic_DNA"/>
</dbReference>
<dbReference type="GO" id="GO:0050906">
    <property type="term" value="P:detection of stimulus involved in sensory perception"/>
    <property type="evidence" value="ECO:0007669"/>
    <property type="project" value="UniProtKB-ARBA"/>
</dbReference>
<keyword evidence="4 9" id="KW-0812">Transmembrane</keyword>
<evidence type="ECO:0000256" key="2">
    <source>
        <dbReference type="ARBA" id="ARBA00008685"/>
    </source>
</evidence>
<evidence type="ECO:0000313" key="12">
    <source>
        <dbReference type="EMBL" id="KAL1513568.1"/>
    </source>
</evidence>
<accession>A0ABD1F7Y5</accession>